<name>E4XZ20_OIKDI</name>
<dbReference type="EMBL" id="FN653371">
    <property type="protein sequence ID" value="CBY14882.1"/>
    <property type="molecule type" value="Genomic_DNA"/>
</dbReference>
<dbReference type="InterPro" id="IPR052240">
    <property type="entry name" value="SAP_domain_ribonucleoprotein"/>
</dbReference>
<dbReference type="Pfam" id="PF18592">
    <property type="entry name" value="Tho1_MOS11_C"/>
    <property type="match status" value="1"/>
</dbReference>
<evidence type="ECO:0000313" key="6">
    <source>
        <dbReference type="Proteomes" id="UP000001307"/>
    </source>
</evidence>
<sequence length="207" mass="22814">MWASKTVADLKKECKERGLKVSGTKAELVERIEEAIAEGNDTLETTGGNIEDELLAEVEEPEPVLADQTEEKKSEEAVEEEEAPKEIEKEASPAAEEDEVAKKISRAERFGIEAEEIVEKKKMSRAERFGLPAAEKAKTDEKKRARAERFGTANGTTGATAKKSKLEGMDVSIDPEKVKKRMERFGAIDDADSKKKQRAARFAATTA</sequence>
<dbReference type="Pfam" id="PF02037">
    <property type="entry name" value="SAP"/>
    <property type="match status" value="1"/>
</dbReference>
<dbReference type="InterPro" id="IPR036361">
    <property type="entry name" value="SAP_dom_sf"/>
</dbReference>
<evidence type="ECO:0000313" key="5">
    <source>
        <dbReference type="EMBL" id="CBY14882.1"/>
    </source>
</evidence>
<feature type="region of interest" description="Disordered" evidence="3">
    <location>
        <begin position="59"/>
        <end position="102"/>
    </location>
</feature>
<dbReference type="OrthoDB" id="5837849at2759"/>
<feature type="compositionally biased region" description="Low complexity" evidence="3">
    <location>
        <begin position="151"/>
        <end position="161"/>
    </location>
</feature>
<evidence type="ECO:0000259" key="4">
    <source>
        <dbReference type="PROSITE" id="PS50800"/>
    </source>
</evidence>
<evidence type="ECO:0000256" key="3">
    <source>
        <dbReference type="SAM" id="MobiDB-lite"/>
    </source>
</evidence>
<feature type="compositionally biased region" description="Basic and acidic residues" evidence="3">
    <location>
        <begin position="135"/>
        <end position="149"/>
    </location>
</feature>
<dbReference type="GO" id="GO:0005634">
    <property type="term" value="C:nucleus"/>
    <property type="evidence" value="ECO:0007669"/>
    <property type="project" value="TreeGrafter"/>
</dbReference>
<dbReference type="PANTHER" id="PTHR46551">
    <property type="entry name" value="SAP DOMAIN-CONTAINING RIBONUCLEOPROTEIN"/>
    <property type="match status" value="1"/>
</dbReference>
<dbReference type="InterPro" id="IPR003034">
    <property type="entry name" value="SAP_dom"/>
</dbReference>
<dbReference type="AlphaFoldDB" id="E4XZ20"/>
<proteinExistence type="inferred from homology"/>
<dbReference type="InParanoid" id="E4XZ20"/>
<dbReference type="SUPFAM" id="SSF68906">
    <property type="entry name" value="SAP domain"/>
    <property type="match status" value="1"/>
</dbReference>
<feature type="region of interest" description="Disordered" evidence="3">
    <location>
        <begin position="131"/>
        <end position="173"/>
    </location>
</feature>
<protein>
    <recommendedName>
        <fullName evidence="4">SAP domain-containing protein</fullName>
    </recommendedName>
</protein>
<evidence type="ECO:0000256" key="1">
    <source>
        <dbReference type="ARBA" id="ARBA00022553"/>
    </source>
</evidence>
<feature type="domain" description="SAP" evidence="4">
    <location>
        <begin position="2"/>
        <end position="36"/>
    </location>
</feature>
<dbReference type="SMART" id="SM00513">
    <property type="entry name" value="SAP"/>
    <property type="match status" value="1"/>
</dbReference>
<reference evidence="5" key="1">
    <citation type="journal article" date="2010" name="Science">
        <title>Plasticity of animal genome architecture unmasked by rapid evolution of a pelagic tunicate.</title>
        <authorList>
            <person name="Denoeud F."/>
            <person name="Henriet S."/>
            <person name="Mungpakdee S."/>
            <person name="Aury J.M."/>
            <person name="Da Silva C."/>
            <person name="Brinkmann H."/>
            <person name="Mikhaleva J."/>
            <person name="Olsen L.C."/>
            <person name="Jubin C."/>
            <person name="Canestro C."/>
            <person name="Bouquet J.M."/>
            <person name="Danks G."/>
            <person name="Poulain J."/>
            <person name="Campsteijn C."/>
            <person name="Adamski M."/>
            <person name="Cross I."/>
            <person name="Yadetie F."/>
            <person name="Muffato M."/>
            <person name="Louis A."/>
            <person name="Butcher S."/>
            <person name="Tsagkogeorga G."/>
            <person name="Konrad A."/>
            <person name="Singh S."/>
            <person name="Jensen M.F."/>
            <person name="Cong E.H."/>
            <person name="Eikeseth-Otteraa H."/>
            <person name="Noel B."/>
            <person name="Anthouard V."/>
            <person name="Porcel B.M."/>
            <person name="Kachouri-Lafond R."/>
            <person name="Nishino A."/>
            <person name="Ugolini M."/>
            <person name="Chourrout P."/>
            <person name="Nishida H."/>
            <person name="Aasland R."/>
            <person name="Huzurbazar S."/>
            <person name="Westhof E."/>
            <person name="Delsuc F."/>
            <person name="Lehrach H."/>
            <person name="Reinhardt R."/>
            <person name="Weissenbach J."/>
            <person name="Roy S.W."/>
            <person name="Artiguenave F."/>
            <person name="Postlethwait J.H."/>
            <person name="Manak J.R."/>
            <person name="Thompson E.M."/>
            <person name="Jaillon O."/>
            <person name="Du Pasquier L."/>
            <person name="Boudinot P."/>
            <person name="Liberles D.A."/>
            <person name="Volff J.N."/>
            <person name="Philippe H."/>
            <person name="Lenhard B."/>
            <person name="Roest Crollius H."/>
            <person name="Wincker P."/>
            <person name="Chourrout D."/>
        </authorList>
    </citation>
    <scope>NUCLEOTIDE SEQUENCE [LARGE SCALE GENOMIC DNA]</scope>
</reference>
<comment type="similarity">
    <text evidence="2">Belongs to the SAP domain-containing ribonucleoprotein family.</text>
</comment>
<dbReference type="Proteomes" id="UP000001307">
    <property type="component" value="Unassembled WGS sequence"/>
</dbReference>
<accession>E4XZ20</accession>
<dbReference type="Gene3D" id="1.10.720.30">
    <property type="entry name" value="SAP domain"/>
    <property type="match status" value="1"/>
</dbReference>
<dbReference type="PROSITE" id="PS50800">
    <property type="entry name" value="SAP"/>
    <property type="match status" value="1"/>
</dbReference>
<dbReference type="GO" id="GO:0016973">
    <property type="term" value="P:poly(A)+ mRNA export from nucleus"/>
    <property type="evidence" value="ECO:0007669"/>
    <property type="project" value="TreeGrafter"/>
</dbReference>
<keyword evidence="6" id="KW-1185">Reference proteome</keyword>
<evidence type="ECO:0000256" key="2">
    <source>
        <dbReference type="ARBA" id="ARBA00046328"/>
    </source>
</evidence>
<dbReference type="InterPro" id="IPR040746">
    <property type="entry name" value="THO1_MOS11_C"/>
</dbReference>
<organism evidence="5">
    <name type="scientific">Oikopleura dioica</name>
    <name type="common">Tunicate</name>
    <dbReference type="NCBI Taxonomy" id="34765"/>
    <lineage>
        <taxon>Eukaryota</taxon>
        <taxon>Metazoa</taxon>
        <taxon>Chordata</taxon>
        <taxon>Tunicata</taxon>
        <taxon>Appendicularia</taxon>
        <taxon>Copelata</taxon>
        <taxon>Oikopleuridae</taxon>
        <taxon>Oikopleura</taxon>
    </lineage>
</organism>
<keyword evidence="1" id="KW-0597">Phosphoprotein</keyword>
<dbReference type="PANTHER" id="PTHR46551:SF1">
    <property type="entry name" value="SAP DOMAIN-CONTAINING RIBONUCLEOPROTEIN"/>
    <property type="match status" value="1"/>
</dbReference>
<gene>
    <name evidence="5" type="ORF">GSOID_T00009974001</name>
</gene>